<keyword evidence="1" id="KW-0812">Transmembrane</keyword>
<keyword evidence="3" id="KW-1185">Reference proteome</keyword>
<gene>
    <name evidence="2" type="ORF">F5X68DRAFT_209094</name>
</gene>
<evidence type="ECO:0000313" key="2">
    <source>
        <dbReference type="EMBL" id="KAH6685664.1"/>
    </source>
</evidence>
<reference evidence="2" key="1">
    <citation type="journal article" date="2021" name="Nat. Commun.">
        <title>Genetic determinants of endophytism in the Arabidopsis root mycobiome.</title>
        <authorList>
            <person name="Mesny F."/>
            <person name="Miyauchi S."/>
            <person name="Thiergart T."/>
            <person name="Pickel B."/>
            <person name="Atanasova L."/>
            <person name="Karlsson M."/>
            <person name="Huettel B."/>
            <person name="Barry K.W."/>
            <person name="Haridas S."/>
            <person name="Chen C."/>
            <person name="Bauer D."/>
            <person name="Andreopoulos W."/>
            <person name="Pangilinan J."/>
            <person name="LaButti K."/>
            <person name="Riley R."/>
            <person name="Lipzen A."/>
            <person name="Clum A."/>
            <person name="Drula E."/>
            <person name="Henrissat B."/>
            <person name="Kohler A."/>
            <person name="Grigoriev I.V."/>
            <person name="Martin F.M."/>
            <person name="Hacquard S."/>
        </authorList>
    </citation>
    <scope>NUCLEOTIDE SEQUENCE</scope>
    <source>
        <strain evidence="2">MPI-SDFR-AT-0117</strain>
    </source>
</reference>
<dbReference type="Proteomes" id="UP000770015">
    <property type="component" value="Unassembled WGS sequence"/>
</dbReference>
<name>A0A9P9A9B7_9PEZI</name>
<evidence type="ECO:0000256" key="1">
    <source>
        <dbReference type="SAM" id="Phobius"/>
    </source>
</evidence>
<evidence type="ECO:0000313" key="3">
    <source>
        <dbReference type="Proteomes" id="UP000770015"/>
    </source>
</evidence>
<accession>A0A9P9A9B7</accession>
<dbReference type="AlphaFoldDB" id="A0A9P9A9B7"/>
<dbReference type="EMBL" id="JAGSXJ010000014">
    <property type="protein sequence ID" value="KAH6685664.1"/>
    <property type="molecule type" value="Genomic_DNA"/>
</dbReference>
<keyword evidence="1" id="KW-0472">Membrane</keyword>
<keyword evidence="1" id="KW-1133">Transmembrane helix</keyword>
<dbReference type="OrthoDB" id="5220781at2759"/>
<sequence>MESLRHWTPIFQDIKFERTTVTSTVFSMLPMSLQSRLPPLRSIRKSVSMQTLKSTRGCSHGPSRSLSGIEVVEMTPSHNPELPDHQDSHMSLVTGDRTPPPEYLATPTIREPTPAPAEPNSGVHWRYACQGMSLMHVAQDEARQPMAGSGPDFERKAFLDGAEYILKSLPENMTQQEVERLRASMPPSMFPNYTSGPGNNSGYPPGYYRPGTQSKSVLHRCVQAAVVHFFILLQLALPYVIILLRLALRTEREYKVSQNVVHASITLANAIGTSGVRITGSLCNMGDGRLGQMLVDTAAWTIEGVTGGLTEGVGEGLLMVGLNAQALQQQLRSDS</sequence>
<protein>
    <submittedName>
        <fullName evidence="2">Uncharacterized protein</fullName>
    </submittedName>
</protein>
<proteinExistence type="predicted"/>
<organism evidence="2 3">
    <name type="scientific">Plectosphaerella plurivora</name>
    <dbReference type="NCBI Taxonomy" id="936078"/>
    <lineage>
        <taxon>Eukaryota</taxon>
        <taxon>Fungi</taxon>
        <taxon>Dikarya</taxon>
        <taxon>Ascomycota</taxon>
        <taxon>Pezizomycotina</taxon>
        <taxon>Sordariomycetes</taxon>
        <taxon>Hypocreomycetidae</taxon>
        <taxon>Glomerellales</taxon>
        <taxon>Plectosphaerellaceae</taxon>
        <taxon>Plectosphaerella</taxon>
    </lineage>
</organism>
<comment type="caution">
    <text evidence="2">The sequence shown here is derived from an EMBL/GenBank/DDBJ whole genome shotgun (WGS) entry which is preliminary data.</text>
</comment>
<feature type="transmembrane region" description="Helical" evidence="1">
    <location>
        <begin position="225"/>
        <end position="248"/>
    </location>
</feature>